<name>A0ABR8PUZ9_9CLOT</name>
<proteinExistence type="predicted"/>
<reference evidence="2 3" key="1">
    <citation type="submission" date="2020-08" db="EMBL/GenBank/DDBJ databases">
        <title>A Genomic Blueprint of the Chicken Gut Microbiome.</title>
        <authorList>
            <person name="Gilroy R."/>
            <person name="Ravi A."/>
            <person name="Getino M."/>
            <person name="Pursley I."/>
            <person name="Horton D.L."/>
            <person name="Alikhan N.-F."/>
            <person name="Baker D."/>
            <person name="Gharbi K."/>
            <person name="Hall N."/>
            <person name="Watson M."/>
            <person name="Adriaenssens E.M."/>
            <person name="Foster-Nyarko E."/>
            <person name="Jarju S."/>
            <person name="Secka A."/>
            <person name="Antonio M."/>
            <person name="Oren A."/>
            <person name="Chaudhuri R."/>
            <person name="La Ragione R.M."/>
            <person name="Hildebrand F."/>
            <person name="Pallen M.J."/>
        </authorList>
    </citation>
    <scope>NUCLEOTIDE SEQUENCE [LARGE SCALE GENOMIC DNA]</scope>
    <source>
        <strain evidence="2 3">Sa3CVN1</strain>
    </source>
</reference>
<evidence type="ECO:0000313" key="3">
    <source>
        <dbReference type="Proteomes" id="UP000627781"/>
    </source>
</evidence>
<dbReference type="Pfam" id="PF12679">
    <property type="entry name" value="ABC2_membrane_2"/>
    <property type="match status" value="1"/>
</dbReference>
<keyword evidence="1" id="KW-0472">Membrane</keyword>
<comment type="caution">
    <text evidence="2">The sequence shown here is derived from an EMBL/GenBank/DDBJ whole genome shotgun (WGS) entry which is preliminary data.</text>
</comment>
<protein>
    <submittedName>
        <fullName evidence="2">ABC transporter permease subunit</fullName>
    </submittedName>
</protein>
<keyword evidence="1" id="KW-0812">Transmembrane</keyword>
<feature type="transmembrane region" description="Helical" evidence="1">
    <location>
        <begin position="122"/>
        <end position="144"/>
    </location>
</feature>
<dbReference type="PANTHER" id="PTHR43471:SF12">
    <property type="entry name" value="HYPOTHETICAL MEMBRANE PROTEIN, CONSERVED"/>
    <property type="match status" value="1"/>
</dbReference>
<keyword evidence="1" id="KW-1133">Transmembrane helix</keyword>
<dbReference type="EMBL" id="JACSRA010000017">
    <property type="protein sequence ID" value="MBD7911963.1"/>
    <property type="molecule type" value="Genomic_DNA"/>
</dbReference>
<keyword evidence="3" id="KW-1185">Reference proteome</keyword>
<feature type="transmembrane region" description="Helical" evidence="1">
    <location>
        <begin position="188"/>
        <end position="206"/>
    </location>
</feature>
<accession>A0ABR8PUZ9</accession>
<feature type="transmembrane region" description="Helical" evidence="1">
    <location>
        <begin position="156"/>
        <end position="181"/>
    </location>
</feature>
<dbReference type="RefSeq" id="WP_191768841.1">
    <property type="nucleotide sequence ID" value="NZ_JACSRA010000017.1"/>
</dbReference>
<sequence length="265" mass="29756">MNIFIREMKVLIKSLILWCIASFFLIVSGMAKFSGTSVSNESMNELISKMPKSLLSIMGIGSFDLSKASGYYSVLFFYLVLMVAIHSAMIGANIISKEERDKTAEFIFVKPVSRSKIITEKLIAAFIIILILNIFISVSSILIVNYFNNGENLNEGILNLMIGLFILQLLFLFIGTAISAINKKPRTSISISTGILLIMFILSVVIDIDSNLDFLKYLTPFKYFEAKNLMYGGQFDIIFITLSIFIIIVCGIITYAFYNKKDLNI</sequence>
<feature type="transmembrane region" description="Helical" evidence="1">
    <location>
        <begin position="237"/>
        <end position="258"/>
    </location>
</feature>
<organism evidence="2 3">
    <name type="scientific">Clostridium cibarium</name>
    <dbReference type="NCBI Taxonomy" id="2762247"/>
    <lineage>
        <taxon>Bacteria</taxon>
        <taxon>Bacillati</taxon>
        <taxon>Bacillota</taxon>
        <taxon>Clostridia</taxon>
        <taxon>Eubacteriales</taxon>
        <taxon>Clostridiaceae</taxon>
        <taxon>Clostridium</taxon>
    </lineage>
</organism>
<gene>
    <name evidence="2" type="ORF">H9661_11405</name>
</gene>
<evidence type="ECO:0000313" key="2">
    <source>
        <dbReference type="EMBL" id="MBD7911963.1"/>
    </source>
</evidence>
<evidence type="ECO:0000256" key="1">
    <source>
        <dbReference type="SAM" id="Phobius"/>
    </source>
</evidence>
<dbReference type="PANTHER" id="PTHR43471">
    <property type="entry name" value="ABC TRANSPORTER PERMEASE"/>
    <property type="match status" value="1"/>
</dbReference>
<dbReference type="Proteomes" id="UP000627781">
    <property type="component" value="Unassembled WGS sequence"/>
</dbReference>
<feature type="transmembrane region" description="Helical" evidence="1">
    <location>
        <begin position="71"/>
        <end position="95"/>
    </location>
</feature>